<dbReference type="PANTHER" id="PTHR19372">
    <property type="entry name" value="SULFITE REDUCTASE"/>
    <property type="match status" value="1"/>
</dbReference>
<dbReference type="Pfam" id="PF00174">
    <property type="entry name" value="Oxidored_molyb"/>
    <property type="match status" value="1"/>
</dbReference>
<dbReference type="GO" id="GO:0020037">
    <property type="term" value="F:heme binding"/>
    <property type="evidence" value="ECO:0007669"/>
    <property type="project" value="TreeGrafter"/>
</dbReference>
<evidence type="ECO:0000313" key="8">
    <source>
        <dbReference type="Proteomes" id="UP000077266"/>
    </source>
</evidence>
<feature type="domain" description="Moybdenum cofactor oxidoreductase dimerisation" evidence="6">
    <location>
        <begin position="248"/>
        <end position="346"/>
    </location>
</feature>
<dbReference type="InterPro" id="IPR000572">
    <property type="entry name" value="OxRdtase_Mopterin-bd_dom"/>
</dbReference>
<evidence type="ECO:0000256" key="2">
    <source>
        <dbReference type="ARBA" id="ARBA00022505"/>
    </source>
</evidence>
<dbReference type="PANTHER" id="PTHR19372:SF7">
    <property type="entry name" value="SULFITE OXIDASE, MITOCHONDRIAL"/>
    <property type="match status" value="1"/>
</dbReference>
<protein>
    <recommendedName>
        <fullName evidence="9">Molybdopterin binding oxidoreductase</fullName>
    </recommendedName>
</protein>
<evidence type="ECO:0000259" key="6">
    <source>
        <dbReference type="Pfam" id="PF03404"/>
    </source>
</evidence>
<evidence type="ECO:0000256" key="1">
    <source>
        <dbReference type="ARBA" id="ARBA00001924"/>
    </source>
</evidence>
<comment type="cofactor">
    <cofactor evidence="1">
        <name>Mo-molybdopterin</name>
        <dbReference type="ChEBI" id="CHEBI:71302"/>
    </cofactor>
</comment>
<dbReference type="SUPFAM" id="SSF81296">
    <property type="entry name" value="E set domains"/>
    <property type="match status" value="1"/>
</dbReference>
<dbReference type="GO" id="GO:0008482">
    <property type="term" value="F:sulfite oxidase activity"/>
    <property type="evidence" value="ECO:0007669"/>
    <property type="project" value="TreeGrafter"/>
</dbReference>
<dbReference type="OrthoDB" id="10051395at2759"/>
<dbReference type="Pfam" id="PF03404">
    <property type="entry name" value="Mo-co_dimer"/>
    <property type="match status" value="1"/>
</dbReference>
<organism evidence="7 8">
    <name type="scientific">Exidia glandulosa HHB12029</name>
    <dbReference type="NCBI Taxonomy" id="1314781"/>
    <lineage>
        <taxon>Eukaryota</taxon>
        <taxon>Fungi</taxon>
        <taxon>Dikarya</taxon>
        <taxon>Basidiomycota</taxon>
        <taxon>Agaricomycotina</taxon>
        <taxon>Agaricomycetes</taxon>
        <taxon>Auriculariales</taxon>
        <taxon>Exidiaceae</taxon>
        <taxon>Exidia</taxon>
    </lineage>
</organism>
<proteinExistence type="predicted"/>
<dbReference type="GO" id="GO:0043546">
    <property type="term" value="F:molybdopterin cofactor binding"/>
    <property type="evidence" value="ECO:0007669"/>
    <property type="project" value="TreeGrafter"/>
</dbReference>
<evidence type="ECO:0000313" key="7">
    <source>
        <dbReference type="EMBL" id="KZW00926.1"/>
    </source>
</evidence>
<feature type="domain" description="Oxidoreductase molybdopterin-binding" evidence="5">
    <location>
        <begin position="44"/>
        <end position="207"/>
    </location>
</feature>
<name>A0A165NLU6_EXIGL</name>
<gene>
    <name evidence="7" type="ORF">EXIGLDRAFT_603533</name>
</gene>
<dbReference type="GO" id="GO:0006790">
    <property type="term" value="P:sulfur compound metabolic process"/>
    <property type="evidence" value="ECO:0007669"/>
    <property type="project" value="TreeGrafter"/>
</dbReference>
<keyword evidence="2" id="KW-0500">Molybdenum</keyword>
<evidence type="ECO:0000256" key="3">
    <source>
        <dbReference type="ARBA" id="ARBA00022723"/>
    </source>
</evidence>
<keyword evidence="3" id="KW-0479">Metal-binding</keyword>
<reference evidence="7 8" key="1">
    <citation type="journal article" date="2016" name="Mol. Biol. Evol.">
        <title>Comparative Genomics of Early-Diverging Mushroom-Forming Fungi Provides Insights into the Origins of Lignocellulose Decay Capabilities.</title>
        <authorList>
            <person name="Nagy L.G."/>
            <person name="Riley R."/>
            <person name="Tritt A."/>
            <person name="Adam C."/>
            <person name="Daum C."/>
            <person name="Floudas D."/>
            <person name="Sun H."/>
            <person name="Yadav J.S."/>
            <person name="Pangilinan J."/>
            <person name="Larsson K.H."/>
            <person name="Matsuura K."/>
            <person name="Barry K."/>
            <person name="Labutti K."/>
            <person name="Kuo R."/>
            <person name="Ohm R.A."/>
            <person name="Bhattacharya S.S."/>
            <person name="Shirouzu T."/>
            <person name="Yoshinaga Y."/>
            <person name="Martin F.M."/>
            <person name="Grigoriev I.V."/>
            <person name="Hibbett D.S."/>
        </authorList>
    </citation>
    <scope>NUCLEOTIDE SEQUENCE [LARGE SCALE GENOMIC DNA]</scope>
    <source>
        <strain evidence="7 8">HHB12029</strain>
    </source>
</reference>
<dbReference type="InterPro" id="IPR008335">
    <property type="entry name" value="Mopterin_OxRdtase_euk"/>
</dbReference>
<dbReference type="Proteomes" id="UP000077266">
    <property type="component" value="Unassembled WGS sequence"/>
</dbReference>
<dbReference type="STRING" id="1314781.A0A165NLU6"/>
<dbReference type="InterPro" id="IPR005066">
    <property type="entry name" value="MoCF_OxRdtse_dimer"/>
</dbReference>
<sequence length="352" mass="38748">MTALVVKQHNPPNAEPDLAQLIQYAHTPEHLVYLRNHDDEENAHEGYLLTVDGAVETPFKISLSELSQLPQTTVEAVLQCAGNRRSMMPASTDGIQWGAGTVANCLWSGVALSTLLERAGVRSSVPAQHVHFAAERGPVQEERFYAGSVPLDKGLKDVLLATHMNGKKLTREHGAPLRVVVPGYCGARWVKWVTHIHLSPHESANHYMQRDYKVLPPSSGEEAENGGHWDNEEPITEMPLNSAIASISASTVKGYALPGPGDKGSISRVEVSLDDGSTWSDALITYRGGRWGWVLWEYQFHTGSDRDGTRKVKGVALSRAVDEEGKTQPREGTWNLRGVCYDGYGRMEYSLE</sequence>
<evidence type="ECO:0008006" key="9">
    <source>
        <dbReference type="Google" id="ProtNLM"/>
    </source>
</evidence>
<dbReference type="InterPro" id="IPR014756">
    <property type="entry name" value="Ig_E-set"/>
</dbReference>
<dbReference type="PRINTS" id="PR00407">
    <property type="entry name" value="EUMOPTERIN"/>
</dbReference>
<evidence type="ECO:0000256" key="4">
    <source>
        <dbReference type="ARBA" id="ARBA00023002"/>
    </source>
</evidence>
<dbReference type="InParanoid" id="A0A165NLU6"/>
<dbReference type="Gene3D" id="2.60.40.650">
    <property type="match status" value="1"/>
</dbReference>
<keyword evidence="8" id="KW-1185">Reference proteome</keyword>
<dbReference type="GO" id="GO:0030151">
    <property type="term" value="F:molybdenum ion binding"/>
    <property type="evidence" value="ECO:0007669"/>
    <property type="project" value="InterPro"/>
</dbReference>
<dbReference type="AlphaFoldDB" id="A0A165NLU6"/>
<dbReference type="InterPro" id="IPR036374">
    <property type="entry name" value="OxRdtase_Mopterin-bd_sf"/>
</dbReference>
<dbReference type="Gene3D" id="3.90.420.10">
    <property type="entry name" value="Oxidoreductase, molybdopterin-binding domain"/>
    <property type="match status" value="1"/>
</dbReference>
<evidence type="ECO:0000259" key="5">
    <source>
        <dbReference type="Pfam" id="PF00174"/>
    </source>
</evidence>
<dbReference type="SUPFAM" id="SSF56524">
    <property type="entry name" value="Oxidoreductase molybdopterin-binding domain"/>
    <property type="match status" value="1"/>
</dbReference>
<dbReference type="GO" id="GO:0005739">
    <property type="term" value="C:mitochondrion"/>
    <property type="evidence" value="ECO:0007669"/>
    <property type="project" value="TreeGrafter"/>
</dbReference>
<accession>A0A165NLU6</accession>
<keyword evidence="4" id="KW-0560">Oxidoreductase</keyword>
<dbReference type="EMBL" id="KV425897">
    <property type="protein sequence ID" value="KZW00926.1"/>
    <property type="molecule type" value="Genomic_DNA"/>
</dbReference>